<proteinExistence type="predicted"/>
<organism evidence="1 2">
    <name type="scientific">Limnofasciculus baicalensis BBK-W-15</name>
    <dbReference type="NCBI Taxonomy" id="2699891"/>
    <lineage>
        <taxon>Bacteria</taxon>
        <taxon>Bacillati</taxon>
        <taxon>Cyanobacteriota</taxon>
        <taxon>Cyanophyceae</taxon>
        <taxon>Coleofasciculales</taxon>
        <taxon>Coleofasciculaceae</taxon>
        <taxon>Limnofasciculus</taxon>
        <taxon>Limnofasciculus baicalensis</taxon>
    </lineage>
</organism>
<gene>
    <name evidence="1" type="ORF">NJ959_27575</name>
</gene>
<accession>A0AAE3KQU3</accession>
<evidence type="ECO:0000313" key="2">
    <source>
        <dbReference type="Proteomes" id="UP001204953"/>
    </source>
</evidence>
<protein>
    <submittedName>
        <fullName evidence="1">Uncharacterized protein</fullName>
    </submittedName>
</protein>
<dbReference type="Proteomes" id="UP001204953">
    <property type="component" value="Unassembled WGS sequence"/>
</dbReference>
<keyword evidence="2" id="KW-1185">Reference proteome</keyword>
<feature type="non-terminal residue" evidence="1">
    <location>
        <position position="1"/>
    </location>
</feature>
<comment type="caution">
    <text evidence="1">The sequence shown here is derived from an EMBL/GenBank/DDBJ whole genome shotgun (WGS) entry which is preliminary data.</text>
</comment>
<dbReference type="RefSeq" id="WP_254014920.1">
    <property type="nucleotide sequence ID" value="NZ_JAMZMM010000506.1"/>
</dbReference>
<evidence type="ECO:0000313" key="1">
    <source>
        <dbReference type="EMBL" id="MCP2732196.1"/>
    </source>
</evidence>
<name>A0AAE3KQU3_9CYAN</name>
<reference evidence="1" key="1">
    <citation type="submission" date="2022-06" db="EMBL/GenBank/DDBJ databases">
        <title>New cyanobacteria of genus Symplocastrum in benthos of Lake Baikal.</title>
        <authorList>
            <person name="Sorokovikova E."/>
            <person name="Tikhonova I."/>
            <person name="Krasnopeev A."/>
            <person name="Evseev P."/>
            <person name="Gladkikh A."/>
            <person name="Belykh O."/>
        </authorList>
    </citation>
    <scope>NUCLEOTIDE SEQUENCE</scope>
    <source>
        <strain evidence="1">BBK-W-15</strain>
    </source>
</reference>
<dbReference type="AlphaFoldDB" id="A0AAE3KQU3"/>
<sequence>FDRNQSYDIARDLDIPFEQFPCLVFLPPLTEISGQEKLIIPIKEVSSSYFRKIFSALEKIVKKAEEVNKYEAIKIKFDTIIQYLEKNSQQVVQQTTTKYQIDGVNIFVNSEIRRTKMTENNPVINIKESIIASVTGEGKIDTAIIHQHNSPAIDTDKATRQLKKLVDKLREEYPDKTDKEIFDILINNFQNLPQDKWKPWQNTLSVLFAGGKEAIKTFIPATGIPIAVLDRLYNIYQNRQQLPGS</sequence>
<dbReference type="EMBL" id="JAMZMM010000506">
    <property type="protein sequence ID" value="MCP2732196.1"/>
    <property type="molecule type" value="Genomic_DNA"/>
</dbReference>